<reference evidence="2" key="1">
    <citation type="journal article" date="2019" name="Sci. Rep.">
        <title>Draft genome of Tanacetum cinerariifolium, the natural source of mosquito coil.</title>
        <authorList>
            <person name="Yamashiro T."/>
            <person name="Shiraishi A."/>
            <person name="Satake H."/>
            <person name="Nakayama K."/>
        </authorList>
    </citation>
    <scope>NUCLEOTIDE SEQUENCE</scope>
</reference>
<feature type="compositionally biased region" description="Gly residues" evidence="1">
    <location>
        <begin position="7"/>
        <end position="25"/>
    </location>
</feature>
<gene>
    <name evidence="2" type="ORF">Tci_615083</name>
</gene>
<keyword evidence="2" id="KW-0808">Transferase</keyword>
<feature type="non-terminal residue" evidence="2">
    <location>
        <position position="205"/>
    </location>
</feature>
<feature type="compositionally biased region" description="Polar residues" evidence="1">
    <location>
        <begin position="171"/>
        <end position="180"/>
    </location>
</feature>
<feature type="compositionally biased region" description="Basic and acidic residues" evidence="1">
    <location>
        <begin position="149"/>
        <end position="170"/>
    </location>
</feature>
<sequence length="205" mass="22475">ERSGDQVGSGRGSQGGSRGGQGSGRGSQEDGRDGQKYDQGSQGSSRGNRANKGCGGVPDFSTLIAQQLQDLLPIITRGQEAAAGMTWKGFKTLTREVLYPNNEMQKLKTEFLCHAMVGAGHAAYTDRFYKLARLFPHLVTPENKRIERLLKRGNNKEPSKDGNARNDNKRSTTGMAFSTTTNPVWKEYTGTAPECPNCNYHHQHE</sequence>
<evidence type="ECO:0000313" key="2">
    <source>
        <dbReference type="EMBL" id="GFA43111.1"/>
    </source>
</evidence>
<feature type="compositionally biased region" description="Basic and acidic residues" evidence="1">
    <location>
        <begin position="27"/>
        <end position="36"/>
    </location>
</feature>
<organism evidence="2">
    <name type="scientific">Tanacetum cinerariifolium</name>
    <name type="common">Dalmatian daisy</name>
    <name type="synonym">Chrysanthemum cinerariifolium</name>
    <dbReference type="NCBI Taxonomy" id="118510"/>
    <lineage>
        <taxon>Eukaryota</taxon>
        <taxon>Viridiplantae</taxon>
        <taxon>Streptophyta</taxon>
        <taxon>Embryophyta</taxon>
        <taxon>Tracheophyta</taxon>
        <taxon>Spermatophyta</taxon>
        <taxon>Magnoliopsida</taxon>
        <taxon>eudicotyledons</taxon>
        <taxon>Gunneridae</taxon>
        <taxon>Pentapetalae</taxon>
        <taxon>asterids</taxon>
        <taxon>campanulids</taxon>
        <taxon>Asterales</taxon>
        <taxon>Asteraceae</taxon>
        <taxon>Asteroideae</taxon>
        <taxon>Anthemideae</taxon>
        <taxon>Anthemidinae</taxon>
        <taxon>Tanacetum</taxon>
    </lineage>
</organism>
<protein>
    <submittedName>
        <fullName evidence="2">Reverse transcriptase domain-containing protein</fullName>
    </submittedName>
</protein>
<comment type="caution">
    <text evidence="2">The sequence shown here is derived from an EMBL/GenBank/DDBJ whole genome shotgun (WGS) entry which is preliminary data.</text>
</comment>
<accession>A0A699JKB4</accession>
<keyword evidence="2" id="KW-0548">Nucleotidyltransferase</keyword>
<dbReference type="EMBL" id="BKCJ010422784">
    <property type="protein sequence ID" value="GFA43111.1"/>
    <property type="molecule type" value="Genomic_DNA"/>
</dbReference>
<feature type="region of interest" description="Disordered" evidence="1">
    <location>
        <begin position="1"/>
        <end position="54"/>
    </location>
</feature>
<feature type="region of interest" description="Disordered" evidence="1">
    <location>
        <begin position="149"/>
        <end position="180"/>
    </location>
</feature>
<name>A0A699JKB4_TANCI</name>
<evidence type="ECO:0000256" key="1">
    <source>
        <dbReference type="SAM" id="MobiDB-lite"/>
    </source>
</evidence>
<dbReference type="GO" id="GO:0003964">
    <property type="term" value="F:RNA-directed DNA polymerase activity"/>
    <property type="evidence" value="ECO:0007669"/>
    <property type="project" value="UniProtKB-KW"/>
</dbReference>
<keyword evidence="2" id="KW-0695">RNA-directed DNA polymerase</keyword>
<feature type="non-terminal residue" evidence="2">
    <location>
        <position position="1"/>
    </location>
</feature>
<feature type="compositionally biased region" description="Polar residues" evidence="1">
    <location>
        <begin position="38"/>
        <end position="48"/>
    </location>
</feature>
<proteinExistence type="predicted"/>
<dbReference type="AlphaFoldDB" id="A0A699JKB4"/>